<proteinExistence type="predicted"/>
<feature type="region of interest" description="Disordered" evidence="1">
    <location>
        <begin position="234"/>
        <end position="274"/>
    </location>
</feature>
<organism evidence="2 3">
    <name type="scientific">Globodera pallida</name>
    <name type="common">Potato cyst nematode worm</name>
    <name type="synonym">Heterodera pallida</name>
    <dbReference type="NCBI Taxonomy" id="36090"/>
    <lineage>
        <taxon>Eukaryota</taxon>
        <taxon>Metazoa</taxon>
        <taxon>Ecdysozoa</taxon>
        <taxon>Nematoda</taxon>
        <taxon>Chromadorea</taxon>
        <taxon>Rhabditida</taxon>
        <taxon>Tylenchina</taxon>
        <taxon>Tylenchomorpha</taxon>
        <taxon>Tylenchoidea</taxon>
        <taxon>Heteroderidae</taxon>
        <taxon>Heteroderinae</taxon>
        <taxon>Globodera</taxon>
    </lineage>
</organism>
<evidence type="ECO:0000313" key="3">
    <source>
        <dbReference type="WBParaSite" id="GPLIN_001022400"/>
    </source>
</evidence>
<reference evidence="2" key="1">
    <citation type="submission" date="2014-05" db="EMBL/GenBank/DDBJ databases">
        <title>The genome and life-stage specific transcriptomes of Globodera pallida elucidate key aspects of plant parasitism by a cyst nematode.</title>
        <authorList>
            <person name="Cotton J.A."/>
            <person name="Lilley C.J."/>
            <person name="Jones L.M."/>
            <person name="Kikuchi T."/>
            <person name="Reid A.J."/>
            <person name="Thorpe P."/>
            <person name="Tsai I.J."/>
            <person name="Beasley H."/>
            <person name="Blok V."/>
            <person name="Cock P.J.A."/>
            <person name="Van den Akker S.E."/>
            <person name="Holroyd N."/>
            <person name="Hunt M."/>
            <person name="Mantelin S."/>
            <person name="Naghra H."/>
            <person name="Pain A."/>
            <person name="Palomares-Rius J.E."/>
            <person name="Zarowiecki M."/>
            <person name="Berriman M."/>
            <person name="Jones J.T."/>
            <person name="Urwin P.E."/>
        </authorList>
    </citation>
    <scope>NUCLEOTIDE SEQUENCE [LARGE SCALE GENOMIC DNA]</scope>
    <source>
        <strain evidence="2">Lindley</strain>
    </source>
</reference>
<dbReference type="Proteomes" id="UP000050741">
    <property type="component" value="Unassembled WGS sequence"/>
</dbReference>
<evidence type="ECO:0000256" key="1">
    <source>
        <dbReference type="SAM" id="MobiDB-lite"/>
    </source>
</evidence>
<dbReference type="AlphaFoldDB" id="A0A183CBH3"/>
<protein>
    <submittedName>
        <fullName evidence="3">C2H2-type domain-containing protein</fullName>
    </submittedName>
</protein>
<reference evidence="3" key="2">
    <citation type="submission" date="2016-06" db="UniProtKB">
        <authorList>
            <consortium name="WormBaseParasite"/>
        </authorList>
    </citation>
    <scope>IDENTIFICATION</scope>
</reference>
<sequence length="274" mass="31013">MDDYLTVFENQSNGGTKFESVHSRFERLHVSRKDVQWILCDFCGSVVNKLLYENHIMRHEFIHLTYSLDRFELAEEQKRQKLIRRIQEKEKRQQRKNLCVAGFDLEENTNSSVSLSSSSSDESSTSDDDSSDLTSGTDEFDLSLPGCSNAVVVQPRKRKKALVKRVNTAVVNKKTAVKKRSNRNAVVSSVVVSKVPVVERQQPVQNTTAVATDDLLEVVKMDVVFPPEKFLLPNGHHQPAGVERMQKAEAVGDGHREETEEQRLRKEEKSAQGG</sequence>
<evidence type="ECO:0000313" key="2">
    <source>
        <dbReference type="Proteomes" id="UP000050741"/>
    </source>
</evidence>
<dbReference type="WBParaSite" id="GPLIN_001022400">
    <property type="protein sequence ID" value="GPLIN_001022400"/>
    <property type="gene ID" value="GPLIN_001022400"/>
</dbReference>
<accession>A0A183CBH3</accession>
<feature type="compositionally biased region" description="Basic and acidic residues" evidence="1">
    <location>
        <begin position="244"/>
        <end position="274"/>
    </location>
</feature>
<feature type="region of interest" description="Disordered" evidence="1">
    <location>
        <begin position="110"/>
        <end position="140"/>
    </location>
</feature>
<feature type="compositionally biased region" description="Low complexity" evidence="1">
    <location>
        <begin position="110"/>
        <end position="123"/>
    </location>
</feature>
<name>A0A183CBH3_GLOPA</name>
<keyword evidence="2" id="KW-1185">Reference proteome</keyword>